<reference evidence="11" key="2">
    <citation type="journal article" date="2021" name="PeerJ">
        <title>Extensive microbial diversity within the chicken gut microbiome revealed by metagenomics and culture.</title>
        <authorList>
            <person name="Gilroy R."/>
            <person name="Ravi A."/>
            <person name="Getino M."/>
            <person name="Pursley I."/>
            <person name="Horton D.L."/>
            <person name="Alikhan N.F."/>
            <person name="Baker D."/>
            <person name="Gharbi K."/>
            <person name="Hall N."/>
            <person name="Watson M."/>
            <person name="Adriaenssens E.M."/>
            <person name="Foster-Nyarko E."/>
            <person name="Jarju S."/>
            <person name="Secka A."/>
            <person name="Antonio M."/>
            <person name="Oren A."/>
            <person name="Chaudhuri R.R."/>
            <person name="La Ragione R."/>
            <person name="Hildebrand F."/>
            <person name="Pallen M.J."/>
        </authorList>
    </citation>
    <scope>NUCLEOTIDE SEQUENCE</scope>
    <source>
        <strain evidence="11">2830</strain>
    </source>
</reference>
<dbReference type="GO" id="GO:0004134">
    <property type="term" value="F:4-alpha-glucanotransferase activity"/>
    <property type="evidence" value="ECO:0007669"/>
    <property type="project" value="UniProtKB-EC"/>
</dbReference>
<name>A0A9D1HM83_9FIRM</name>
<dbReference type="Pfam" id="PF02446">
    <property type="entry name" value="Glyco_hydro_77"/>
    <property type="match status" value="2"/>
</dbReference>
<dbReference type="Gene3D" id="3.20.20.80">
    <property type="entry name" value="Glycosidases"/>
    <property type="match status" value="3"/>
</dbReference>
<dbReference type="InterPro" id="IPR003385">
    <property type="entry name" value="Glyco_hydro_77"/>
</dbReference>
<dbReference type="InterPro" id="IPR017853">
    <property type="entry name" value="GH"/>
</dbReference>
<dbReference type="EMBL" id="DVMH01000022">
    <property type="protein sequence ID" value="HIU10488.1"/>
    <property type="molecule type" value="Genomic_DNA"/>
</dbReference>
<evidence type="ECO:0000256" key="1">
    <source>
        <dbReference type="ARBA" id="ARBA00000439"/>
    </source>
</evidence>
<evidence type="ECO:0000256" key="6">
    <source>
        <dbReference type="ARBA" id="ARBA00022679"/>
    </source>
</evidence>
<feature type="domain" description="Glycosyl hydrolase family 13 catalytic" evidence="10">
    <location>
        <begin position="144"/>
        <end position="556"/>
    </location>
</feature>
<dbReference type="Gene3D" id="3.90.400.10">
    <property type="entry name" value="Oligo-1,6-glucosidase, Domain 2"/>
    <property type="match status" value="1"/>
</dbReference>
<dbReference type="InterPro" id="IPR006047">
    <property type="entry name" value="GH13_cat_dom"/>
</dbReference>
<dbReference type="PANTHER" id="PTHR32438:SF5">
    <property type="entry name" value="4-ALPHA-GLUCANOTRANSFERASE DPE1, CHLOROPLASTIC_AMYLOPLASTIC"/>
    <property type="match status" value="1"/>
</dbReference>
<sequence length="1090" mass="124821">MRLLHDSHRAEYRSPFGALPLGKSLTLSLDVWDEDTEDGGWLTDAKLRVWREGRGEELLTLTPQILSENYRRFSVTMPPEEEPGLFWYYFMLQEASGSLLFYGNNAAHMGGVGEMNLSEPCSYQVTVYRPEVTPAWYRRAVCYQIFPDRFCRGDDWQDCQRRAAAADWLGSCRVVQQSWHDKPFYGYDDKGRVVRWPFFGGNLAGIRDKLLYLKSLGVTAVYLNPIFRATSNHKYDTADYRQIDPSFGTEEDFELLCAAAARLGIRIILDGVFSHTGEDSRYFNKFGNYPDLGAYQSEESLYYSWYKFKNYPEEYASWWGVSALPEVNEQDESYRRFMLGEDGVVRYWLRHGASGWRLDVADELPDAFIRDLRQAAKAEKPDSLILGEVWEDASNKRSYGDLRSYLLGGELDATMNYPFRDRALAYLMGEQRADDLAAALMSLKENYPPEHFAAALNLLGSHDTPRVLTVLSGAVEPADKIAAEYFTLTPEQRALAKSRLKLLALMQFAMRGVPHIYYGDEAGLAGFADPFNRAPYPWGDEDDELLDWYRRLSRLRGEYDLLVDGDFQPQALSPDVYACRRYWTDSDENHDENNIEEIWLVCNRLGEPQEAKVPLSAAFGWGIELLSGEETDVKGGLSRMLPPYGAEIWLFRSAAPQPIKLPRMAGVLCPVLALPTSEGGWVSSCRRFVDFLTLAGQKLWQVLPLNPVAESLSPYTPLSVFAGQEQLAAELLRCVDWSAEPSEEYFEFCRNNADWLDDYALFAAICEARAGLPWQRWPQAEREREDVPRLMAAYAEGMENCRRRQYLFRREWHTVKDYANKHGIRIIGDLPIYPAAAGADVWAHRDLFLLDEAGYPLLSAGVPPDYFAARGQNWGNPLYNWEAMRQDNYRWWRRRFELALEDFDYLRLDHFRSFAAFYAIPQGEDATQGCWLKGPGHGFFRSIERELGRLPLLAEDLGFLDREVYNLLRLAAYPGMAVYQFEPERIADAAYLSGRVLYSGTHDNQTLAGWLSARGGVPAVERERQVINELYQSQAPWVIIPLQDMFSLGDEARLNVPGQAEGNWRWQADWQQFKLTLAAEYQKMAKSAGR</sequence>
<protein>
    <recommendedName>
        <fullName evidence="4">4-alpha-glucanotransferase</fullName>
        <ecNumber evidence="3">2.4.1.25</ecNumber>
    </recommendedName>
    <alternativeName>
        <fullName evidence="8">Amylomaltase</fullName>
    </alternativeName>
    <alternativeName>
        <fullName evidence="9">Disproportionating enzyme</fullName>
    </alternativeName>
</protein>
<evidence type="ECO:0000256" key="8">
    <source>
        <dbReference type="ARBA" id="ARBA00031423"/>
    </source>
</evidence>
<keyword evidence="7" id="KW-0119">Carbohydrate metabolism</keyword>
<dbReference type="GO" id="GO:0005975">
    <property type="term" value="P:carbohydrate metabolic process"/>
    <property type="evidence" value="ECO:0007669"/>
    <property type="project" value="InterPro"/>
</dbReference>
<evidence type="ECO:0000313" key="12">
    <source>
        <dbReference type="Proteomes" id="UP000824124"/>
    </source>
</evidence>
<organism evidence="11 12">
    <name type="scientific">Candidatus Avidehalobacter gallistercoris</name>
    <dbReference type="NCBI Taxonomy" id="2840694"/>
    <lineage>
        <taxon>Bacteria</taxon>
        <taxon>Bacillati</taxon>
        <taxon>Bacillota</taxon>
        <taxon>Clostridia</taxon>
        <taxon>Eubacteriales</taxon>
        <taxon>Peptococcaceae</taxon>
        <taxon>Peptococcaceae incertae sedis</taxon>
        <taxon>Candidatus Avidehalobacter</taxon>
    </lineage>
</organism>
<evidence type="ECO:0000256" key="2">
    <source>
        <dbReference type="ARBA" id="ARBA00005684"/>
    </source>
</evidence>
<comment type="similarity">
    <text evidence="2">Belongs to the disproportionating enzyme family.</text>
</comment>
<dbReference type="SUPFAM" id="SSF51445">
    <property type="entry name" value="(Trans)glycosidases"/>
    <property type="match status" value="2"/>
</dbReference>
<dbReference type="InterPro" id="IPR013783">
    <property type="entry name" value="Ig-like_fold"/>
</dbReference>
<reference evidence="11" key="1">
    <citation type="submission" date="2020-10" db="EMBL/GenBank/DDBJ databases">
        <authorList>
            <person name="Gilroy R."/>
        </authorList>
    </citation>
    <scope>NUCLEOTIDE SEQUENCE</scope>
    <source>
        <strain evidence="11">2830</strain>
    </source>
</reference>
<evidence type="ECO:0000256" key="7">
    <source>
        <dbReference type="ARBA" id="ARBA00023277"/>
    </source>
</evidence>
<dbReference type="EC" id="2.4.1.25" evidence="3"/>
<evidence type="ECO:0000256" key="9">
    <source>
        <dbReference type="ARBA" id="ARBA00031501"/>
    </source>
</evidence>
<dbReference type="Gene3D" id="2.60.40.10">
    <property type="entry name" value="Immunoglobulins"/>
    <property type="match status" value="1"/>
</dbReference>
<dbReference type="SUPFAM" id="SSF51011">
    <property type="entry name" value="Glycosyl hydrolase domain"/>
    <property type="match status" value="1"/>
</dbReference>
<dbReference type="CDD" id="cd11338">
    <property type="entry name" value="AmyAc_CMD"/>
    <property type="match status" value="1"/>
</dbReference>
<dbReference type="PANTHER" id="PTHR32438">
    <property type="entry name" value="4-ALPHA-GLUCANOTRANSFERASE DPE1, CHLOROPLASTIC/AMYLOPLASTIC"/>
    <property type="match status" value="1"/>
</dbReference>
<proteinExistence type="inferred from homology"/>
<accession>A0A9D1HM83</accession>
<evidence type="ECO:0000259" key="10">
    <source>
        <dbReference type="SMART" id="SM00642"/>
    </source>
</evidence>
<comment type="caution">
    <text evidence="11">The sequence shown here is derived from an EMBL/GenBank/DDBJ whole genome shotgun (WGS) entry which is preliminary data.</text>
</comment>
<comment type="catalytic activity">
    <reaction evidence="1">
        <text>Transfers a segment of a (1-&gt;4)-alpha-D-glucan to a new position in an acceptor, which may be glucose or a (1-&gt;4)-alpha-D-glucan.</text>
        <dbReference type="EC" id="2.4.1.25"/>
    </reaction>
</comment>
<evidence type="ECO:0000256" key="3">
    <source>
        <dbReference type="ARBA" id="ARBA00012560"/>
    </source>
</evidence>
<keyword evidence="6" id="KW-0808">Transferase</keyword>
<dbReference type="Pfam" id="PF00128">
    <property type="entry name" value="Alpha-amylase"/>
    <property type="match status" value="1"/>
</dbReference>
<dbReference type="AlphaFoldDB" id="A0A9D1HM83"/>
<dbReference type="Proteomes" id="UP000824124">
    <property type="component" value="Unassembled WGS sequence"/>
</dbReference>
<evidence type="ECO:0000256" key="4">
    <source>
        <dbReference type="ARBA" id="ARBA00020295"/>
    </source>
</evidence>
<dbReference type="InterPro" id="IPR045857">
    <property type="entry name" value="O16G_dom_2"/>
</dbReference>
<gene>
    <name evidence="11" type="ORF">IAB00_04475</name>
</gene>
<dbReference type="SMART" id="SM00642">
    <property type="entry name" value="Aamy"/>
    <property type="match status" value="1"/>
</dbReference>
<evidence type="ECO:0000313" key="11">
    <source>
        <dbReference type="EMBL" id="HIU10488.1"/>
    </source>
</evidence>
<evidence type="ECO:0000256" key="5">
    <source>
        <dbReference type="ARBA" id="ARBA00022676"/>
    </source>
</evidence>
<keyword evidence="5" id="KW-0328">Glycosyltransferase</keyword>